<accession>Q9APZ9</accession>
<evidence type="ECO:0000256" key="1">
    <source>
        <dbReference type="SAM" id="MobiDB-lite"/>
    </source>
</evidence>
<reference evidence="2" key="1">
    <citation type="submission" date="2000-01" db="EMBL/GenBank/DDBJ databases">
        <title>Molecular characterization of nodulation functions, SSU rRNA and dnaK genes in the lupin Bradyrhizobium reveals distinct phylogenetic pathways of the symbiotic and housekeeping loci in the Bradyrhizobium genus.</title>
        <authorList>
            <person name="Stepkowski T."/>
            <person name="Swiderska A."/>
            <person name="Miedzinska K."/>
            <person name="Czaplinska M."/>
            <person name="Biesiadka J."/>
            <person name="Swiderski M."/>
            <person name="Legocki A."/>
        </authorList>
    </citation>
    <scope>NUCLEOTIDE SEQUENCE</scope>
    <source>
        <strain evidence="2">WM9</strain>
    </source>
</reference>
<organism evidence="2">
    <name type="scientific">Bradyrhizobium sp. (strain WM9)</name>
    <dbReference type="NCBI Taxonomy" id="133505"/>
    <lineage>
        <taxon>Bacteria</taxon>
        <taxon>Pseudomonadati</taxon>
        <taxon>Pseudomonadota</taxon>
        <taxon>Alphaproteobacteria</taxon>
        <taxon>Hyphomicrobiales</taxon>
        <taxon>Nitrobacteraceae</taxon>
        <taxon>Bradyrhizobium</taxon>
    </lineage>
</organism>
<name>Q9APZ9_BRASW</name>
<evidence type="ECO:0000313" key="2">
    <source>
        <dbReference type="EMBL" id="AAK00181.1"/>
    </source>
</evidence>
<sequence length="196" mass="22105">MPARRLRYRSMRRCQCLPRAGGDHRLSTLPHSCRCCCAFGISSKHLHRGAPDKKRLWNDRVALTKVHAYGDAELKPKVPPQRLARQDLAKTRHFASAPAKSGAGARGRMTRRSQRNHATFQDDRCIQKRLQAMLEFRTIHSLHREIRAFDPSILRWAEAPETYASVAAATLMRPVDAISSHAFATDGIPSDPFGSR</sequence>
<feature type="region of interest" description="Disordered" evidence="1">
    <location>
        <begin position="90"/>
        <end position="120"/>
    </location>
</feature>
<dbReference type="AlphaFoldDB" id="Q9APZ9"/>
<proteinExistence type="predicted"/>
<dbReference type="EMBL" id="AF222754">
    <property type="protein sequence ID" value="AAK00181.1"/>
    <property type="molecule type" value="Genomic_DNA"/>
</dbReference>
<protein>
    <submittedName>
        <fullName evidence="2">Hypothetical 22.1 kDa protein</fullName>
    </submittedName>
</protein>